<sequence length="11" mass="1328">YMAGPYSRKRV</sequence>
<reference evidence="1 2" key="1">
    <citation type="submission" date="2015-08" db="EMBL/GenBank/DDBJ databases">
        <title>Genome sequencing of Penicillium nordicum.</title>
        <authorList>
            <person name="Nguyen H.D."/>
            <person name="Seifert K.A."/>
        </authorList>
    </citation>
    <scope>NUCLEOTIDE SEQUENCE [LARGE SCALE GENOMIC DNA]</scope>
    <source>
        <strain evidence="1 2">DAOMC 185683</strain>
    </source>
</reference>
<evidence type="ECO:0000313" key="2">
    <source>
        <dbReference type="Proteomes" id="UP000037696"/>
    </source>
</evidence>
<dbReference type="Proteomes" id="UP000037696">
    <property type="component" value="Unassembled WGS sequence"/>
</dbReference>
<comment type="caution">
    <text evidence="1">The sequence shown here is derived from an EMBL/GenBank/DDBJ whole genome shotgun (WGS) entry which is preliminary data.</text>
</comment>
<protein>
    <submittedName>
        <fullName evidence="1">Uncharacterized protein</fullName>
    </submittedName>
</protein>
<gene>
    <name evidence="1" type="ORF">ACN38_g13183</name>
</gene>
<accession>A0A0M8NPI6</accession>
<evidence type="ECO:0000313" key="1">
    <source>
        <dbReference type="EMBL" id="KOS36118.1"/>
    </source>
</evidence>
<name>A0A0M8NPI6_9EURO</name>
<feature type="non-terminal residue" evidence="1">
    <location>
        <position position="1"/>
    </location>
</feature>
<keyword evidence="2" id="KW-1185">Reference proteome</keyword>
<proteinExistence type="predicted"/>
<dbReference type="EMBL" id="LHQQ01000764">
    <property type="protein sequence ID" value="KOS36118.1"/>
    <property type="molecule type" value="Genomic_DNA"/>
</dbReference>
<organism evidence="1 2">
    <name type="scientific">Penicillium nordicum</name>
    <dbReference type="NCBI Taxonomy" id="229535"/>
    <lineage>
        <taxon>Eukaryota</taxon>
        <taxon>Fungi</taxon>
        <taxon>Dikarya</taxon>
        <taxon>Ascomycota</taxon>
        <taxon>Pezizomycotina</taxon>
        <taxon>Eurotiomycetes</taxon>
        <taxon>Eurotiomycetidae</taxon>
        <taxon>Eurotiales</taxon>
        <taxon>Aspergillaceae</taxon>
        <taxon>Penicillium</taxon>
    </lineage>
</organism>